<proteinExistence type="predicted"/>
<dbReference type="EMBL" id="MT144355">
    <property type="protein sequence ID" value="QJA52633.1"/>
    <property type="molecule type" value="Genomic_DNA"/>
</dbReference>
<protein>
    <submittedName>
        <fullName evidence="3">Uncharacterized protein</fullName>
    </submittedName>
</protein>
<accession>A0A6H1ZXH7</accession>
<feature type="coiled-coil region" evidence="1">
    <location>
        <begin position="23"/>
        <end position="64"/>
    </location>
</feature>
<dbReference type="AlphaFoldDB" id="A0A6H1ZXH7"/>
<evidence type="ECO:0000313" key="3">
    <source>
        <dbReference type="EMBL" id="QJA52633.1"/>
    </source>
</evidence>
<gene>
    <name evidence="3" type="ORF">TM448A02853_0012</name>
</gene>
<keyword evidence="1" id="KW-0175">Coiled coil</keyword>
<organism evidence="3">
    <name type="scientific">viral metagenome</name>
    <dbReference type="NCBI Taxonomy" id="1070528"/>
    <lineage>
        <taxon>unclassified sequences</taxon>
        <taxon>metagenomes</taxon>
        <taxon>organismal metagenomes</taxon>
    </lineage>
</organism>
<evidence type="ECO:0000256" key="2">
    <source>
        <dbReference type="SAM" id="MobiDB-lite"/>
    </source>
</evidence>
<name>A0A6H1ZXH7_9ZZZZ</name>
<feature type="region of interest" description="Disordered" evidence="2">
    <location>
        <begin position="73"/>
        <end position="93"/>
    </location>
</feature>
<reference evidence="3" key="1">
    <citation type="submission" date="2020-03" db="EMBL/GenBank/DDBJ databases">
        <title>The deep terrestrial virosphere.</title>
        <authorList>
            <person name="Holmfeldt K."/>
            <person name="Nilsson E."/>
            <person name="Simone D."/>
            <person name="Lopez-Fernandez M."/>
            <person name="Wu X."/>
            <person name="de Brujin I."/>
            <person name="Lundin D."/>
            <person name="Andersson A."/>
            <person name="Bertilsson S."/>
            <person name="Dopson M."/>
        </authorList>
    </citation>
    <scope>NUCLEOTIDE SEQUENCE</scope>
    <source>
        <strain evidence="3">TM448A02853</strain>
    </source>
</reference>
<evidence type="ECO:0000256" key="1">
    <source>
        <dbReference type="SAM" id="Coils"/>
    </source>
</evidence>
<sequence>MSNSFPQQVGELEQRIMVFSKAFQDLIQEIMRLKQSRTQLEDELRILKDELIKLRRDIESTARTLPKKEKIKRKYMKAKHKVQAEETLPSKIN</sequence>